<gene>
    <name evidence="2" type="ORF">ENM28_07240</name>
</gene>
<feature type="transmembrane region" description="Helical" evidence="1">
    <location>
        <begin position="7"/>
        <end position="27"/>
    </location>
</feature>
<evidence type="ECO:0000256" key="1">
    <source>
        <dbReference type="SAM" id="Phobius"/>
    </source>
</evidence>
<name>A0A7C5RFH8_9DEIN</name>
<reference evidence="2" key="1">
    <citation type="journal article" date="2020" name="mSystems">
        <title>Genome- and Community-Level Interaction Insights into Carbon Utilization and Element Cycling Functions of Hydrothermarchaeota in Hydrothermal Sediment.</title>
        <authorList>
            <person name="Zhou Z."/>
            <person name="Liu Y."/>
            <person name="Xu W."/>
            <person name="Pan J."/>
            <person name="Luo Z.H."/>
            <person name="Li M."/>
        </authorList>
    </citation>
    <scope>NUCLEOTIDE SEQUENCE [LARGE SCALE GENOMIC DNA]</scope>
    <source>
        <strain evidence="2">SpSt-1071</strain>
    </source>
</reference>
<dbReference type="EMBL" id="DRXE01000259">
    <property type="protein sequence ID" value="HHM68479.1"/>
    <property type="molecule type" value="Genomic_DNA"/>
</dbReference>
<proteinExistence type="predicted"/>
<feature type="transmembrane region" description="Helical" evidence="1">
    <location>
        <begin position="39"/>
        <end position="59"/>
    </location>
</feature>
<dbReference type="AlphaFoldDB" id="A0A7C5RFH8"/>
<sequence length="210" mass="23213">MRARYFLAGLIILGYLATLAVSSWHLAEWYSLSKGSLPGWLSFALAVTLEANAFILSLLSNSILRASRWAHFGALAALFLVWMGNLRSMFRGAPDLPLWEVAASSAFVPIGTYVMAKVMGELLFVPEKALEVVAVPLEAANPQAKEEEELLSTLSVPRTLRELQSLLPHRREQLPSLLARLERRGLVVAERGYWRAANGVVFANYGENTT</sequence>
<feature type="transmembrane region" description="Helical" evidence="1">
    <location>
        <begin position="66"/>
        <end position="84"/>
    </location>
</feature>
<keyword evidence="1" id="KW-0472">Membrane</keyword>
<accession>A0A7C5RFH8</accession>
<comment type="caution">
    <text evidence="2">The sequence shown here is derived from an EMBL/GenBank/DDBJ whole genome shotgun (WGS) entry which is preliminary data.</text>
</comment>
<organism evidence="2">
    <name type="scientific">Thermus caliditerrae</name>
    <dbReference type="NCBI Taxonomy" id="1330700"/>
    <lineage>
        <taxon>Bacteria</taxon>
        <taxon>Thermotogati</taxon>
        <taxon>Deinococcota</taxon>
        <taxon>Deinococci</taxon>
        <taxon>Thermales</taxon>
        <taxon>Thermaceae</taxon>
        <taxon>Thermus</taxon>
    </lineage>
</organism>
<keyword evidence="1" id="KW-0812">Transmembrane</keyword>
<keyword evidence="1" id="KW-1133">Transmembrane helix</keyword>
<evidence type="ECO:0000313" key="2">
    <source>
        <dbReference type="EMBL" id="HHM68479.1"/>
    </source>
</evidence>
<protein>
    <submittedName>
        <fullName evidence="2">ArsR family transcriptional regulator</fullName>
    </submittedName>
</protein>